<organism evidence="1 2">
    <name type="scientific">Pedobacter hiemivivus</name>
    <dbReference type="NCBI Taxonomy" id="2530454"/>
    <lineage>
        <taxon>Bacteria</taxon>
        <taxon>Pseudomonadati</taxon>
        <taxon>Bacteroidota</taxon>
        <taxon>Sphingobacteriia</taxon>
        <taxon>Sphingobacteriales</taxon>
        <taxon>Sphingobacteriaceae</taxon>
        <taxon>Pedobacter</taxon>
    </lineage>
</organism>
<gene>
    <name evidence="1" type="ORF">EZ444_11055</name>
</gene>
<sequence>MENEQIIVESSFSAMINAPIEKINIPEWCFTLPEKEYQSCSPAHIAAGFTTSPEGKRMSINVEVIGGSLMVQHYVEHLGEPTHLVLESVSDVFTPTGRSTIHVHWELSVKKIDDHTSEFTNRVQSRATEEFIKFIDQQGIPFEQFKAQRQPASIYHNQTETPLFAKSIERHALGKNKQNLKQIRRIK</sequence>
<evidence type="ECO:0008006" key="3">
    <source>
        <dbReference type="Google" id="ProtNLM"/>
    </source>
</evidence>
<comment type="caution">
    <text evidence="1">The sequence shown here is derived from an EMBL/GenBank/DDBJ whole genome shotgun (WGS) entry which is preliminary data.</text>
</comment>
<dbReference type="EMBL" id="SJSM01000005">
    <property type="protein sequence ID" value="TCC96511.1"/>
    <property type="molecule type" value="Genomic_DNA"/>
</dbReference>
<dbReference type="AlphaFoldDB" id="A0A4R0N8P4"/>
<dbReference type="OrthoDB" id="7554712at2"/>
<proteinExistence type="predicted"/>
<keyword evidence="2" id="KW-1185">Reference proteome</keyword>
<protein>
    <recommendedName>
        <fullName evidence="3">SRPBCC family protein</fullName>
    </recommendedName>
</protein>
<dbReference type="RefSeq" id="WP_131608808.1">
    <property type="nucleotide sequence ID" value="NZ_SJSM01000005.1"/>
</dbReference>
<reference evidence="1 2" key="1">
    <citation type="submission" date="2019-02" db="EMBL/GenBank/DDBJ databases">
        <title>Pedobacter sp. RP-3-8 sp. nov., isolated from Arctic soil.</title>
        <authorList>
            <person name="Dahal R.H."/>
        </authorList>
    </citation>
    <scope>NUCLEOTIDE SEQUENCE [LARGE SCALE GENOMIC DNA]</scope>
    <source>
        <strain evidence="1 2">RP-3-8</strain>
    </source>
</reference>
<evidence type="ECO:0000313" key="1">
    <source>
        <dbReference type="EMBL" id="TCC96511.1"/>
    </source>
</evidence>
<accession>A0A4R0N8P4</accession>
<evidence type="ECO:0000313" key="2">
    <source>
        <dbReference type="Proteomes" id="UP000291117"/>
    </source>
</evidence>
<name>A0A4R0N8P4_9SPHI</name>
<dbReference type="Proteomes" id="UP000291117">
    <property type="component" value="Unassembled WGS sequence"/>
</dbReference>